<evidence type="ECO:0000313" key="2">
    <source>
        <dbReference type="EMBL" id="KCV73262.1"/>
    </source>
</evidence>
<dbReference type="AlphaFoldDB" id="A0A058ZIB4"/>
<reference evidence="2" key="1">
    <citation type="submission" date="2013-04" db="EMBL/GenBank/DDBJ databases">
        <title>The Genome Sequence of Fonticula alba ATCC 38817.</title>
        <authorList>
            <consortium name="The Broad Institute Genomics Platform"/>
            <person name="Russ C."/>
            <person name="Cuomo C."/>
            <person name="Burger G."/>
            <person name="Gray M.W."/>
            <person name="Holland P.W.H."/>
            <person name="King N."/>
            <person name="Lang F.B.F."/>
            <person name="Roger A.J."/>
            <person name="Ruiz-Trillo I."/>
            <person name="Brown M."/>
            <person name="Walker B."/>
            <person name="Young S."/>
            <person name="Zeng Q."/>
            <person name="Gargeya S."/>
            <person name="Fitzgerald M."/>
            <person name="Haas B."/>
            <person name="Abouelleil A."/>
            <person name="Allen A.W."/>
            <person name="Alvarado L."/>
            <person name="Arachchi H.M."/>
            <person name="Berlin A.M."/>
            <person name="Chapman S.B."/>
            <person name="Gainer-Dewar J."/>
            <person name="Goldberg J."/>
            <person name="Griggs A."/>
            <person name="Gujja S."/>
            <person name="Hansen M."/>
            <person name="Howarth C."/>
            <person name="Imamovic A."/>
            <person name="Ireland A."/>
            <person name="Larimer J."/>
            <person name="McCowan C."/>
            <person name="Murphy C."/>
            <person name="Pearson M."/>
            <person name="Poon T.W."/>
            <person name="Priest M."/>
            <person name="Roberts A."/>
            <person name="Saif S."/>
            <person name="Shea T."/>
            <person name="Sisk P."/>
            <person name="Sykes S."/>
            <person name="Wortman J."/>
            <person name="Nusbaum C."/>
            <person name="Birren B."/>
        </authorList>
    </citation>
    <scope>NUCLEOTIDE SEQUENCE [LARGE SCALE GENOMIC DNA]</scope>
    <source>
        <strain evidence="2">ATCC 38817</strain>
    </source>
</reference>
<dbReference type="GeneID" id="20525529"/>
<protein>
    <submittedName>
        <fullName evidence="2">Uncharacterized protein</fullName>
    </submittedName>
</protein>
<accession>A0A058ZIB4</accession>
<dbReference type="Proteomes" id="UP000030693">
    <property type="component" value="Unassembled WGS sequence"/>
</dbReference>
<name>A0A058ZIB4_FONAL</name>
<evidence type="ECO:0000256" key="1">
    <source>
        <dbReference type="SAM" id="MobiDB-lite"/>
    </source>
</evidence>
<dbReference type="EMBL" id="KB932201">
    <property type="protein sequence ID" value="KCV73262.1"/>
    <property type="molecule type" value="Genomic_DNA"/>
</dbReference>
<dbReference type="RefSeq" id="XP_009492963.1">
    <property type="nucleotide sequence ID" value="XM_009494688.1"/>
</dbReference>
<keyword evidence="3" id="KW-1185">Reference proteome</keyword>
<proteinExistence type="predicted"/>
<organism evidence="2">
    <name type="scientific">Fonticula alba</name>
    <name type="common">Slime mold</name>
    <dbReference type="NCBI Taxonomy" id="691883"/>
    <lineage>
        <taxon>Eukaryota</taxon>
        <taxon>Rotosphaerida</taxon>
        <taxon>Fonticulaceae</taxon>
        <taxon>Fonticula</taxon>
    </lineage>
</organism>
<feature type="region of interest" description="Disordered" evidence="1">
    <location>
        <begin position="27"/>
        <end position="49"/>
    </location>
</feature>
<gene>
    <name evidence="2" type="ORF">H696_00804</name>
</gene>
<evidence type="ECO:0000313" key="3">
    <source>
        <dbReference type="Proteomes" id="UP000030693"/>
    </source>
</evidence>
<sequence>MLRSLVPHLGRATGPLPAAPLAATATFPQRNYSSKKRKTPKPRVVVPAHQARSTMPDLPVGSTAIPQTFFEHHSDPLPVQTPDSAFPSTKARFMDFLKRSAVSTVASYSIAYATTAALLYGAQKAHLPVESLYIGMVEIGLLDPKLVSATSTPGELVLLVNDRLFPVHLGFMAFAVPRINLRLYYRNSFGLGGGGDAPPTM</sequence>